<gene>
    <name evidence="3" type="ORF">BD410DRAFT_330482</name>
</gene>
<dbReference type="SUPFAM" id="SSF53613">
    <property type="entry name" value="Ribokinase-like"/>
    <property type="match status" value="1"/>
</dbReference>
<dbReference type="AlphaFoldDB" id="A0A4Y7QKA9"/>
<evidence type="ECO:0000313" key="3">
    <source>
        <dbReference type="EMBL" id="TDL27796.1"/>
    </source>
</evidence>
<evidence type="ECO:0000256" key="2">
    <source>
        <dbReference type="ARBA" id="ARBA00022777"/>
    </source>
</evidence>
<evidence type="ECO:0008006" key="5">
    <source>
        <dbReference type="Google" id="ProtNLM"/>
    </source>
</evidence>
<dbReference type="PRINTS" id="PR00990">
    <property type="entry name" value="RIBOKINASE"/>
</dbReference>
<proteinExistence type="predicted"/>
<organism evidence="3 4">
    <name type="scientific">Rickenella mellea</name>
    <dbReference type="NCBI Taxonomy" id="50990"/>
    <lineage>
        <taxon>Eukaryota</taxon>
        <taxon>Fungi</taxon>
        <taxon>Dikarya</taxon>
        <taxon>Basidiomycota</taxon>
        <taxon>Agaricomycotina</taxon>
        <taxon>Agaricomycetes</taxon>
        <taxon>Hymenochaetales</taxon>
        <taxon>Rickenellaceae</taxon>
        <taxon>Rickenella</taxon>
    </lineage>
</organism>
<keyword evidence="4" id="KW-1185">Reference proteome</keyword>
<keyword evidence="2" id="KW-0418">Kinase</keyword>
<dbReference type="EMBL" id="ML170158">
    <property type="protein sequence ID" value="TDL27796.1"/>
    <property type="molecule type" value="Genomic_DNA"/>
</dbReference>
<dbReference type="VEuPathDB" id="FungiDB:BD410DRAFT_330482"/>
<dbReference type="GO" id="GO:0016301">
    <property type="term" value="F:kinase activity"/>
    <property type="evidence" value="ECO:0007669"/>
    <property type="project" value="UniProtKB-KW"/>
</dbReference>
<dbReference type="Proteomes" id="UP000294933">
    <property type="component" value="Unassembled WGS sequence"/>
</dbReference>
<dbReference type="InterPro" id="IPR002139">
    <property type="entry name" value="Ribo/fructo_kinase"/>
</dbReference>
<sequence length="118" mass="12872">MRSEPLPVAAGHEFAPMIWVLQSNYVRCSGKASDFRVPIDPLRSPMFINIYSAGLFAPVSSIVRPGETISSERYERRAGGKGANQASAVAKAGGSVVLKLLAAPSYKYHWKEKTQLSF</sequence>
<evidence type="ECO:0000313" key="4">
    <source>
        <dbReference type="Proteomes" id="UP000294933"/>
    </source>
</evidence>
<protein>
    <recommendedName>
        <fullName evidence="5">Carbohydrate kinase PfkB domain-containing protein</fullName>
    </recommendedName>
</protein>
<dbReference type="InterPro" id="IPR029056">
    <property type="entry name" value="Ribokinase-like"/>
</dbReference>
<dbReference type="Gene3D" id="3.40.1190.20">
    <property type="match status" value="1"/>
</dbReference>
<accession>A0A4Y7QKA9</accession>
<keyword evidence="1" id="KW-0808">Transferase</keyword>
<evidence type="ECO:0000256" key="1">
    <source>
        <dbReference type="ARBA" id="ARBA00022679"/>
    </source>
</evidence>
<reference evidence="3 4" key="1">
    <citation type="submission" date="2018-06" db="EMBL/GenBank/DDBJ databases">
        <title>A transcriptomic atlas of mushroom development highlights an independent origin of complex multicellularity.</title>
        <authorList>
            <consortium name="DOE Joint Genome Institute"/>
            <person name="Krizsan K."/>
            <person name="Almasi E."/>
            <person name="Merenyi Z."/>
            <person name="Sahu N."/>
            <person name="Viragh M."/>
            <person name="Koszo T."/>
            <person name="Mondo S."/>
            <person name="Kiss B."/>
            <person name="Balint B."/>
            <person name="Kues U."/>
            <person name="Barry K."/>
            <person name="Hegedus J.C."/>
            <person name="Henrissat B."/>
            <person name="Johnson J."/>
            <person name="Lipzen A."/>
            <person name="Ohm R."/>
            <person name="Nagy I."/>
            <person name="Pangilinan J."/>
            <person name="Yan J."/>
            <person name="Xiong Y."/>
            <person name="Grigoriev I.V."/>
            <person name="Hibbett D.S."/>
            <person name="Nagy L.G."/>
        </authorList>
    </citation>
    <scope>NUCLEOTIDE SEQUENCE [LARGE SCALE GENOMIC DNA]</scope>
    <source>
        <strain evidence="3 4">SZMC22713</strain>
    </source>
</reference>
<name>A0A4Y7QKA9_9AGAM</name>